<organism evidence="4 5">
    <name type="scientific">Gordonia bronchialis (strain ATCC 25592 / DSM 43247 / BCRC 13721 / JCM 3198 / KCTC 3076 / NBRC 16047 / NCTC 10667)</name>
    <name type="common">Rhodococcus bronchialis</name>
    <dbReference type="NCBI Taxonomy" id="526226"/>
    <lineage>
        <taxon>Bacteria</taxon>
        <taxon>Bacillati</taxon>
        <taxon>Actinomycetota</taxon>
        <taxon>Actinomycetes</taxon>
        <taxon>Mycobacteriales</taxon>
        <taxon>Gordoniaceae</taxon>
        <taxon>Gordonia</taxon>
    </lineage>
</organism>
<keyword evidence="5" id="KW-1185">Reference proteome</keyword>
<dbReference type="HOGENOM" id="CLU_501321_0_0_11"/>
<keyword evidence="2" id="KW-0472">Membrane</keyword>
<feature type="region of interest" description="Disordered" evidence="1">
    <location>
        <begin position="483"/>
        <end position="530"/>
    </location>
</feature>
<dbReference type="eggNOG" id="COG3170">
    <property type="taxonomic scope" value="Bacteria"/>
</dbReference>
<sequence>MSYYPPGPPTAPSGAFTTTGGTPRNRRALTFVLAAIVVVLALVLAAGVVLVVKARNGDIKIPGLTLTAADDRGIDPFTDSVALAEPSALENVRLSAQVGYPQQGTVLVNGSDPGLYATTGSASCDANRLSRQLTSDPGAASAWASVFGISSASIPYYLNTLTPVVLTRDTWVTDHSYTNGKAQPYQAVLQAGTCVMVDAAGVPRVRCAGGSPLTPPAAAPVGGYRLEGRQWPGYQTNKVTRVSYQDKHVTTVNNTTTVVPGPSTPVAGDPRNPILQLLNAITGAIAPAPLGGDVNLSGLPPLGEPLPNPVTTNIPFVPRDQQQADANGLARAGSPQVAAEVTERAADNNGVPEGAPASETSSAVQSAPQVSGSTEAVPSTEASTVVPPSTEAAPTATSFGGSGDRIGSFSFQQGATSVNCSAPATDTGSLLSLRCSDGARTVPASILSRSAVSAATDAQGVWRLSLGSGVVAVTSATWLEVATSTTTTTETPTTTETTTEETTTTTTTETTTEETTTTTTEEVPTTAPVS</sequence>
<dbReference type="EMBL" id="CP001802">
    <property type="protein sequence ID" value="ACY19426.1"/>
    <property type="molecule type" value="Genomic_DNA"/>
</dbReference>
<gene>
    <name evidence="4" type="ordered locus">Gbro_0073</name>
</gene>
<feature type="region of interest" description="Disordered" evidence="1">
    <location>
        <begin position="323"/>
        <end position="401"/>
    </location>
</feature>
<feature type="region of interest" description="Disordered" evidence="1">
    <location>
        <begin position="1"/>
        <end position="20"/>
    </location>
</feature>
<evidence type="ECO:0000256" key="1">
    <source>
        <dbReference type="SAM" id="MobiDB-lite"/>
    </source>
</evidence>
<feature type="compositionally biased region" description="Pro residues" evidence="1">
    <location>
        <begin position="1"/>
        <end position="11"/>
    </location>
</feature>
<evidence type="ECO:0000256" key="2">
    <source>
        <dbReference type="SAM" id="Phobius"/>
    </source>
</evidence>
<dbReference type="AlphaFoldDB" id="D0LA97"/>
<evidence type="ECO:0000313" key="4">
    <source>
        <dbReference type="EMBL" id="ACY19426.1"/>
    </source>
</evidence>
<protein>
    <recommendedName>
        <fullName evidence="3">DUF6777 domain-containing protein</fullName>
    </recommendedName>
</protein>
<dbReference type="RefSeq" id="WP_012832018.1">
    <property type="nucleotide sequence ID" value="NC_013441.1"/>
</dbReference>
<keyword evidence="2" id="KW-0812">Transmembrane</keyword>
<feature type="domain" description="DUF6777" evidence="3">
    <location>
        <begin position="108"/>
        <end position="252"/>
    </location>
</feature>
<dbReference type="OrthoDB" id="4655582at2"/>
<evidence type="ECO:0000313" key="5">
    <source>
        <dbReference type="Proteomes" id="UP000001219"/>
    </source>
</evidence>
<dbReference type="KEGG" id="gbr:Gbro_0073"/>
<feature type="compositionally biased region" description="Low complexity" evidence="1">
    <location>
        <begin position="485"/>
        <end position="530"/>
    </location>
</feature>
<reference evidence="4 5" key="2">
    <citation type="journal article" date="2010" name="Stand. Genomic Sci.">
        <title>Complete genome sequence of Gordonia bronchialis type strain (3410).</title>
        <authorList>
            <person name="Ivanova N."/>
            <person name="Sikorski J."/>
            <person name="Jando M."/>
            <person name="Lapidus A."/>
            <person name="Nolan M."/>
            <person name="Lucas S."/>
            <person name="Del Rio T.G."/>
            <person name="Tice H."/>
            <person name="Copeland A."/>
            <person name="Cheng J.F."/>
            <person name="Chen F."/>
            <person name="Bruce D."/>
            <person name="Goodwin L."/>
            <person name="Pitluck S."/>
            <person name="Mavromatis K."/>
            <person name="Ovchinnikova G."/>
            <person name="Pati A."/>
            <person name="Chen A."/>
            <person name="Palaniappan K."/>
            <person name="Land M."/>
            <person name="Hauser L."/>
            <person name="Chang Y.J."/>
            <person name="Jeffries C.D."/>
            <person name="Chain P."/>
            <person name="Saunders E."/>
            <person name="Han C."/>
            <person name="Detter J.C."/>
            <person name="Brettin T."/>
            <person name="Rohde M."/>
            <person name="Goker M."/>
            <person name="Bristow J."/>
            <person name="Eisen J.A."/>
            <person name="Markowitz V."/>
            <person name="Hugenholtz P."/>
            <person name="Klenk H.P."/>
            <person name="Kyrpides N.C."/>
        </authorList>
    </citation>
    <scope>NUCLEOTIDE SEQUENCE [LARGE SCALE GENOMIC DNA]</scope>
    <source>
        <strain evidence="5">ATCC 25592 / DSM 43247 / BCRC 13721 / JCM 3198 / KCTC 3076 / NBRC 16047 / NCTC 10667</strain>
    </source>
</reference>
<dbReference type="Pfam" id="PF20568">
    <property type="entry name" value="DUF6777"/>
    <property type="match status" value="1"/>
</dbReference>
<feature type="transmembrane region" description="Helical" evidence="2">
    <location>
        <begin position="28"/>
        <end position="52"/>
    </location>
</feature>
<dbReference type="InterPro" id="IPR046704">
    <property type="entry name" value="DUF6777"/>
</dbReference>
<dbReference type="Proteomes" id="UP000001219">
    <property type="component" value="Chromosome"/>
</dbReference>
<keyword evidence="2" id="KW-1133">Transmembrane helix</keyword>
<reference evidence="5" key="1">
    <citation type="submission" date="2009-10" db="EMBL/GenBank/DDBJ databases">
        <title>The complete chromosome of Gordonia bronchialis DSM 43247.</title>
        <authorList>
            <consortium name="US DOE Joint Genome Institute (JGI-PGF)"/>
            <person name="Lucas S."/>
            <person name="Copeland A."/>
            <person name="Lapidus A."/>
            <person name="Glavina del Rio T."/>
            <person name="Dalin E."/>
            <person name="Tice H."/>
            <person name="Bruce D."/>
            <person name="Goodwin L."/>
            <person name="Pitluck S."/>
            <person name="Kyrpides N."/>
            <person name="Mavromatis K."/>
            <person name="Ivanova N."/>
            <person name="Ovchinnikova G."/>
            <person name="Saunders E."/>
            <person name="Brettin T."/>
            <person name="Detter J.C."/>
            <person name="Han C."/>
            <person name="Larimer F."/>
            <person name="Land M."/>
            <person name="Hauser L."/>
            <person name="Markowitz V."/>
            <person name="Cheng J.-F."/>
            <person name="Hugenholtz P."/>
            <person name="Woyke T."/>
            <person name="Wu D."/>
            <person name="Jando M."/>
            <person name="Schneider S."/>
            <person name="Goeker M."/>
            <person name="Klenk H.-P."/>
            <person name="Eisen J.A."/>
        </authorList>
    </citation>
    <scope>NUCLEOTIDE SEQUENCE [LARGE SCALE GENOMIC DNA]</scope>
    <source>
        <strain evidence="5">ATCC 25592 / DSM 43247 / BCRC 13721 / JCM 3198 / KCTC 3076 / NBRC 16047 / NCTC 10667</strain>
    </source>
</reference>
<accession>D0LA97</accession>
<proteinExistence type="predicted"/>
<name>D0LA97_GORB4</name>
<feature type="compositionally biased region" description="Polar residues" evidence="1">
    <location>
        <begin position="358"/>
        <end position="387"/>
    </location>
</feature>
<evidence type="ECO:0000259" key="3">
    <source>
        <dbReference type="Pfam" id="PF20568"/>
    </source>
</evidence>